<dbReference type="PANTHER" id="PTHR24198">
    <property type="entry name" value="ANKYRIN REPEAT AND PROTEIN KINASE DOMAIN-CONTAINING PROTEIN"/>
    <property type="match status" value="1"/>
</dbReference>
<dbReference type="InterPro" id="IPR036770">
    <property type="entry name" value="Ankyrin_rpt-contain_sf"/>
</dbReference>
<feature type="domain" description="DUF3447" evidence="4">
    <location>
        <begin position="276"/>
        <end position="344"/>
    </location>
</feature>
<dbReference type="SMART" id="SM00248">
    <property type="entry name" value="ANK"/>
    <property type="match status" value="8"/>
</dbReference>
<evidence type="ECO:0000256" key="3">
    <source>
        <dbReference type="PROSITE-ProRule" id="PRU00023"/>
    </source>
</evidence>
<feature type="repeat" description="ANK" evidence="3">
    <location>
        <begin position="570"/>
        <end position="592"/>
    </location>
</feature>
<protein>
    <recommendedName>
        <fullName evidence="4">DUF3447 domain-containing protein</fullName>
    </recommendedName>
</protein>
<evidence type="ECO:0000256" key="1">
    <source>
        <dbReference type="ARBA" id="ARBA00022737"/>
    </source>
</evidence>
<dbReference type="InterPro" id="IPR002110">
    <property type="entry name" value="Ankyrin_rpt"/>
</dbReference>
<dbReference type="Pfam" id="PF12796">
    <property type="entry name" value="Ank_2"/>
    <property type="match status" value="2"/>
</dbReference>
<dbReference type="PANTHER" id="PTHR24198:SF165">
    <property type="entry name" value="ANKYRIN REPEAT-CONTAINING PROTEIN-RELATED"/>
    <property type="match status" value="1"/>
</dbReference>
<evidence type="ECO:0000313" key="6">
    <source>
        <dbReference type="Proteomes" id="UP001470230"/>
    </source>
</evidence>
<gene>
    <name evidence="5" type="ORF">M9Y10_021291</name>
</gene>
<evidence type="ECO:0000313" key="5">
    <source>
        <dbReference type="EMBL" id="KAK8845111.1"/>
    </source>
</evidence>
<reference evidence="5 6" key="1">
    <citation type="submission" date="2024-04" db="EMBL/GenBank/DDBJ databases">
        <title>Tritrichomonas musculus Genome.</title>
        <authorList>
            <person name="Alves-Ferreira E."/>
            <person name="Grigg M."/>
            <person name="Lorenzi H."/>
            <person name="Galac M."/>
        </authorList>
    </citation>
    <scope>NUCLEOTIDE SEQUENCE [LARGE SCALE GENOMIC DNA]</scope>
    <source>
        <strain evidence="5 6">EAF2021</strain>
    </source>
</reference>
<dbReference type="EMBL" id="JAPFFF010000031">
    <property type="protein sequence ID" value="KAK8845111.1"/>
    <property type="molecule type" value="Genomic_DNA"/>
</dbReference>
<dbReference type="Gene3D" id="1.25.40.20">
    <property type="entry name" value="Ankyrin repeat-containing domain"/>
    <property type="match status" value="4"/>
</dbReference>
<proteinExistence type="predicted"/>
<evidence type="ECO:0000256" key="2">
    <source>
        <dbReference type="ARBA" id="ARBA00023043"/>
    </source>
</evidence>
<dbReference type="SUPFAM" id="SSF140860">
    <property type="entry name" value="Pseudo ankyrin repeat-like"/>
    <property type="match status" value="1"/>
</dbReference>
<comment type="caution">
    <text evidence="5">The sequence shown here is derived from an EMBL/GenBank/DDBJ whole genome shotgun (WGS) entry which is preliminary data.</text>
</comment>
<dbReference type="InterPro" id="IPR020683">
    <property type="entry name" value="DUF3447"/>
</dbReference>
<sequence>METQKYLSNIKDLQKHLLEFISSESNAEEMLQNLNSLFDSIKIHQNKYELKLFLRLLSKIANNHYRTNNFFDKIGKIINIFKADIINFFSNQEIFQIFQENKRLLLYLIDEKIMVIDKAIFDIIAKRRTNDKDIFNLGQYYKYFFTEMKPFIDEKSIKKMMEYLPEDFEERRRIGENENYICELIRKDSIDEFIEYINKTNYKIKQERQPSDFRMVYYLDEMYPDIYSPCATIDRSFFETNQFLLDKYILSLIEYAAFYGSVQIFKYLYKNGIRLTKPLWEYAVHGENAEIIHILEENGFKPDERSLKESIKCHHIDITNYILNNYQINDSFNKLTQCLKNFNFICIEDDQINNLIFLDLCKYDYCSLVEILLKINNFDINRLEKRGKKELRPFHVAIMKGNKDIVKQLISSDKLDINSKIITFFTSKIVDKPEDIFEEKTALQIAIEKNDLETFQILLSNKQIDVNNKSKTYYEKEKENTYLEKTPLFIAIERENITMIQQLLSKEDIDINAKSKFIVDSVLKGVMYENPWKWWLVDEKMKWSKWSDDEELEEGQIDDDDNLYQWKDDYESSALHLAVEKGNVEIVQLLLSSSKIDVNLKNKKFSQMNPIFPSNKENEKDYLYYYSEDSEKTALYIAIENKNIKIVQQLLSREDIDVNIKCKIESNQEKAPLHLSASLKNVEITSLLVNHKGINIDIVDEKGNTPVTYTKNKQIIQLLRH</sequence>
<keyword evidence="2 3" id="KW-0040">ANK repeat</keyword>
<dbReference type="SUPFAM" id="SSF48403">
    <property type="entry name" value="Ankyrin repeat"/>
    <property type="match status" value="1"/>
</dbReference>
<name>A0ABR2HDM7_9EUKA</name>
<evidence type="ECO:0000259" key="4">
    <source>
        <dbReference type="Pfam" id="PF11929"/>
    </source>
</evidence>
<keyword evidence="6" id="KW-1185">Reference proteome</keyword>
<dbReference type="PROSITE" id="PS50297">
    <property type="entry name" value="ANK_REP_REGION"/>
    <property type="match status" value="1"/>
</dbReference>
<accession>A0ABR2HDM7</accession>
<dbReference type="Proteomes" id="UP001470230">
    <property type="component" value="Unassembled WGS sequence"/>
</dbReference>
<dbReference type="PROSITE" id="PS50088">
    <property type="entry name" value="ANK_REPEAT"/>
    <property type="match status" value="1"/>
</dbReference>
<dbReference type="Pfam" id="PF11929">
    <property type="entry name" value="DUF3447"/>
    <property type="match status" value="1"/>
</dbReference>
<dbReference type="Pfam" id="PF00023">
    <property type="entry name" value="Ank"/>
    <property type="match status" value="1"/>
</dbReference>
<keyword evidence="1" id="KW-0677">Repeat</keyword>
<organism evidence="5 6">
    <name type="scientific">Tritrichomonas musculus</name>
    <dbReference type="NCBI Taxonomy" id="1915356"/>
    <lineage>
        <taxon>Eukaryota</taxon>
        <taxon>Metamonada</taxon>
        <taxon>Parabasalia</taxon>
        <taxon>Tritrichomonadida</taxon>
        <taxon>Tritrichomonadidae</taxon>
        <taxon>Tritrichomonas</taxon>
    </lineage>
</organism>